<protein>
    <submittedName>
        <fullName evidence="1">Uncharacterized protein</fullName>
    </submittedName>
</protein>
<accession>A0A6N7TSU1</accession>
<comment type="caution">
    <text evidence="1">The sequence shown here is derived from an EMBL/GenBank/DDBJ whole genome shotgun (WGS) entry which is preliminary data.</text>
</comment>
<dbReference type="Proteomes" id="UP000436357">
    <property type="component" value="Unassembled WGS sequence"/>
</dbReference>
<reference evidence="1 2" key="1">
    <citation type="submission" date="2019-11" db="EMBL/GenBank/DDBJ databases">
        <title>Draft Genome Sequence of Plant Growth-Promoting Rhizosphere-Associated Bacteria.</title>
        <authorList>
            <person name="Vasilyev I.Y."/>
            <person name="Radchenko V."/>
            <person name="Ilnitskaya E.V."/>
        </authorList>
    </citation>
    <scope>NUCLEOTIDE SEQUENCE [LARGE SCALE GENOMIC DNA]</scope>
    <source>
        <strain evidence="1 2">VRA_9sq_n</strain>
    </source>
</reference>
<gene>
    <name evidence="1" type="ORF">GKC41_01465</name>
</gene>
<evidence type="ECO:0000313" key="1">
    <source>
        <dbReference type="EMBL" id="MSD90342.1"/>
    </source>
</evidence>
<name>A0A6N7TSU1_9BIFI</name>
<dbReference type="OrthoDB" id="9805123at2"/>
<sequence length="69" mass="7699">MLVVAPRYGYFFVIGANSLFGIDTQTPDWTLTPLVQLAVLHLEAQAIYRHTRNPYLGGIMTAIMVTVMT</sequence>
<dbReference type="RefSeq" id="WP_154312624.1">
    <property type="nucleotide sequence ID" value="NZ_WKKW01000001.1"/>
</dbReference>
<dbReference type="EMBL" id="WKKW01000001">
    <property type="protein sequence ID" value="MSD90342.1"/>
    <property type="molecule type" value="Genomic_DNA"/>
</dbReference>
<organism evidence="1 2">
    <name type="scientific">Bifidobacterium asteroides</name>
    <dbReference type="NCBI Taxonomy" id="1684"/>
    <lineage>
        <taxon>Bacteria</taxon>
        <taxon>Bacillati</taxon>
        <taxon>Actinomycetota</taxon>
        <taxon>Actinomycetes</taxon>
        <taxon>Bifidobacteriales</taxon>
        <taxon>Bifidobacteriaceae</taxon>
        <taxon>Bifidobacterium</taxon>
    </lineage>
</organism>
<proteinExistence type="predicted"/>
<dbReference type="AlphaFoldDB" id="A0A6N7TSU1"/>
<evidence type="ECO:0000313" key="2">
    <source>
        <dbReference type="Proteomes" id="UP000436357"/>
    </source>
</evidence>